<evidence type="ECO:0008006" key="9">
    <source>
        <dbReference type="Google" id="ProtNLM"/>
    </source>
</evidence>
<accession>A0A165VTI6</accession>
<evidence type="ECO:0000256" key="4">
    <source>
        <dbReference type="SAM" id="MobiDB-lite"/>
    </source>
</evidence>
<dbReference type="InterPro" id="IPR049730">
    <property type="entry name" value="SNF2/RAD54-like_C"/>
</dbReference>
<feature type="domain" description="Helicase C-terminal" evidence="6">
    <location>
        <begin position="479"/>
        <end position="642"/>
    </location>
</feature>
<dbReference type="STRING" id="1314782.A0A165VTI6"/>
<dbReference type="PANTHER" id="PTHR45626">
    <property type="entry name" value="TRANSCRIPTION TERMINATION FACTOR 2-RELATED"/>
    <property type="match status" value="1"/>
</dbReference>
<dbReference type="Proteomes" id="UP000076761">
    <property type="component" value="Unassembled WGS sequence"/>
</dbReference>
<dbReference type="SMART" id="SM00487">
    <property type="entry name" value="DEXDc"/>
    <property type="match status" value="1"/>
</dbReference>
<dbReference type="PROSITE" id="PS51192">
    <property type="entry name" value="HELICASE_ATP_BIND_1"/>
    <property type="match status" value="1"/>
</dbReference>
<keyword evidence="1" id="KW-0547">Nucleotide-binding</keyword>
<dbReference type="PANTHER" id="PTHR45626:SF14">
    <property type="entry name" value="ATP-DEPENDENT DNA HELICASE (EUROFUNG)"/>
    <property type="match status" value="1"/>
</dbReference>
<proteinExistence type="predicted"/>
<evidence type="ECO:0000313" key="7">
    <source>
        <dbReference type="EMBL" id="KZT30161.1"/>
    </source>
</evidence>
<dbReference type="FunCoup" id="A0A165VTI6">
    <property type="interactions" value="165"/>
</dbReference>
<dbReference type="Gene3D" id="3.40.50.300">
    <property type="entry name" value="P-loop containing nucleotide triphosphate hydrolases"/>
    <property type="match status" value="1"/>
</dbReference>
<dbReference type="Pfam" id="PF00271">
    <property type="entry name" value="Helicase_C"/>
    <property type="match status" value="1"/>
</dbReference>
<keyword evidence="8" id="KW-1185">Reference proteome</keyword>
<keyword evidence="3" id="KW-0067">ATP-binding</keyword>
<dbReference type="PROSITE" id="PS51194">
    <property type="entry name" value="HELICASE_CTER"/>
    <property type="match status" value="1"/>
</dbReference>
<feature type="region of interest" description="Disordered" evidence="4">
    <location>
        <begin position="33"/>
        <end position="90"/>
    </location>
</feature>
<dbReference type="InterPro" id="IPR038718">
    <property type="entry name" value="SNF2-like_sf"/>
</dbReference>
<dbReference type="SUPFAM" id="SSF52540">
    <property type="entry name" value="P-loop containing nucleoside triphosphate hydrolases"/>
    <property type="match status" value="2"/>
</dbReference>
<protein>
    <recommendedName>
        <fullName evidence="9">P-loop containing nucleoside triphosphate hydrolase protein</fullName>
    </recommendedName>
</protein>
<dbReference type="EMBL" id="KV425552">
    <property type="protein sequence ID" value="KZT30161.1"/>
    <property type="molecule type" value="Genomic_DNA"/>
</dbReference>
<dbReference type="CDD" id="cd18793">
    <property type="entry name" value="SF2_C_SNF"/>
    <property type="match status" value="1"/>
</dbReference>
<evidence type="ECO:0000259" key="6">
    <source>
        <dbReference type="PROSITE" id="PS51194"/>
    </source>
</evidence>
<dbReference type="GO" id="GO:0005634">
    <property type="term" value="C:nucleus"/>
    <property type="evidence" value="ECO:0007669"/>
    <property type="project" value="TreeGrafter"/>
</dbReference>
<dbReference type="InParanoid" id="A0A165VTI6"/>
<dbReference type="CDD" id="cd18008">
    <property type="entry name" value="DEXDc_SHPRH-like"/>
    <property type="match status" value="1"/>
</dbReference>
<reference evidence="7 8" key="1">
    <citation type="journal article" date="2016" name="Mol. Biol. Evol.">
        <title>Comparative Genomics of Early-Diverging Mushroom-Forming Fungi Provides Insights into the Origins of Lignocellulose Decay Capabilities.</title>
        <authorList>
            <person name="Nagy L.G."/>
            <person name="Riley R."/>
            <person name="Tritt A."/>
            <person name="Adam C."/>
            <person name="Daum C."/>
            <person name="Floudas D."/>
            <person name="Sun H."/>
            <person name="Yadav J.S."/>
            <person name="Pangilinan J."/>
            <person name="Larsson K.H."/>
            <person name="Matsuura K."/>
            <person name="Barry K."/>
            <person name="Labutti K."/>
            <person name="Kuo R."/>
            <person name="Ohm R.A."/>
            <person name="Bhattacharya S.S."/>
            <person name="Shirouzu T."/>
            <person name="Yoshinaga Y."/>
            <person name="Martin F.M."/>
            <person name="Grigoriev I.V."/>
            <person name="Hibbett D.S."/>
        </authorList>
    </citation>
    <scope>NUCLEOTIDE SEQUENCE [LARGE SCALE GENOMIC DNA]</scope>
    <source>
        <strain evidence="7 8">HHB14362 ss-1</strain>
    </source>
</reference>
<dbReference type="InterPro" id="IPR050628">
    <property type="entry name" value="SNF2_RAD54_helicase_TF"/>
</dbReference>
<dbReference type="InterPro" id="IPR014001">
    <property type="entry name" value="Helicase_ATP-bd"/>
</dbReference>
<dbReference type="InterPro" id="IPR027417">
    <property type="entry name" value="P-loop_NTPase"/>
</dbReference>
<name>A0A165VTI6_9AGAM</name>
<gene>
    <name evidence="7" type="ORF">NEOLEDRAFT_1238288</name>
</gene>
<dbReference type="Pfam" id="PF00176">
    <property type="entry name" value="SNF2-rel_dom"/>
    <property type="match status" value="1"/>
</dbReference>
<feature type="compositionally biased region" description="Basic and acidic residues" evidence="4">
    <location>
        <begin position="59"/>
        <end position="72"/>
    </location>
</feature>
<dbReference type="InterPro" id="IPR001650">
    <property type="entry name" value="Helicase_C-like"/>
</dbReference>
<evidence type="ECO:0000259" key="5">
    <source>
        <dbReference type="PROSITE" id="PS51192"/>
    </source>
</evidence>
<sequence length="650" mass="73462">MQKKARPSFRFLDGVDMKPPWIPDSPVAVSLVEETPMQPFSPKSKGGAKSEQPAAAVRPVKEEPSLEEHTESNRLGTSHTSTKPNGYPSKNQIAVVPDVITHQDEYRVLKELETVKGFAPGVKLLPHQNHARQWMAHREAGNRRGGIIADDMGTGKTVQALVRIVDGRATAQDKKDGWSGATLIVCPPGLKDQWIREVAKFAPGLRVLDHHEPKRTSDPKKLMNADIVITTYGVVRSVAESTLFGVRWLRIFLDEAHEIRNRQTQAAKACCKLEGKYRWCMTGTPIQNKVEDLYPLFCFIGARPLNDWDIFKEKVARPVSRGLIGSAMQKLHIYLNGVMIRRRKDTLINGHPIVVLPSRTVQLIVCPFTSSERKFYDVVEAWVVHNVWEMIESGEIQRQYVHVLVWLLRLRQACNHPRLFYGEYVEEDTESRALVEEIDPSSTTATVRQWQRPMMKSSTVKDPKVFVQKVFPSSAKIRAIIRLLGDIRTRSGGTEKTIVYSQWTRMLDLIEKFMDDKGIRHTRYDGLMTLKKRTDAINTFATDAGVSVALVSLKAGGIGLNLTMCNNVILTDPWWNPAAEEQAFDRVHRLGQKRPVHIYTLTTEDTIEGRILELQEKKRALAVAALSGERLKGQKLTLEELLALFGIHAR</sequence>
<dbReference type="OrthoDB" id="423559at2759"/>
<dbReference type="AlphaFoldDB" id="A0A165VTI6"/>
<dbReference type="GO" id="GO:0006281">
    <property type="term" value="P:DNA repair"/>
    <property type="evidence" value="ECO:0007669"/>
    <property type="project" value="TreeGrafter"/>
</dbReference>
<keyword evidence="2" id="KW-0378">Hydrolase</keyword>
<evidence type="ECO:0000256" key="3">
    <source>
        <dbReference type="ARBA" id="ARBA00022840"/>
    </source>
</evidence>
<dbReference type="SMART" id="SM00490">
    <property type="entry name" value="HELICc"/>
    <property type="match status" value="1"/>
</dbReference>
<dbReference type="InterPro" id="IPR000330">
    <property type="entry name" value="SNF2_N"/>
</dbReference>
<dbReference type="Gene3D" id="3.40.50.10810">
    <property type="entry name" value="Tandem AAA-ATPase domain"/>
    <property type="match status" value="1"/>
</dbReference>
<dbReference type="GO" id="GO:0008094">
    <property type="term" value="F:ATP-dependent activity, acting on DNA"/>
    <property type="evidence" value="ECO:0007669"/>
    <property type="project" value="TreeGrafter"/>
</dbReference>
<feature type="domain" description="Helicase ATP-binding" evidence="5">
    <location>
        <begin position="137"/>
        <end position="303"/>
    </location>
</feature>
<dbReference type="GO" id="GO:0016787">
    <property type="term" value="F:hydrolase activity"/>
    <property type="evidence" value="ECO:0007669"/>
    <property type="project" value="UniProtKB-KW"/>
</dbReference>
<feature type="compositionally biased region" description="Polar residues" evidence="4">
    <location>
        <begin position="73"/>
        <end position="90"/>
    </location>
</feature>
<organism evidence="7 8">
    <name type="scientific">Neolentinus lepideus HHB14362 ss-1</name>
    <dbReference type="NCBI Taxonomy" id="1314782"/>
    <lineage>
        <taxon>Eukaryota</taxon>
        <taxon>Fungi</taxon>
        <taxon>Dikarya</taxon>
        <taxon>Basidiomycota</taxon>
        <taxon>Agaricomycotina</taxon>
        <taxon>Agaricomycetes</taxon>
        <taxon>Gloeophyllales</taxon>
        <taxon>Gloeophyllaceae</taxon>
        <taxon>Neolentinus</taxon>
    </lineage>
</organism>
<dbReference type="GO" id="GO:0005524">
    <property type="term" value="F:ATP binding"/>
    <property type="evidence" value="ECO:0007669"/>
    <property type="project" value="UniProtKB-KW"/>
</dbReference>
<evidence type="ECO:0000313" key="8">
    <source>
        <dbReference type="Proteomes" id="UP000076761"/>
    </source>
</evidence>
<evidence type="ECO:0000256" key="2">
    <source>
        <dbReference type="ARBA" id="ARBA00022801"/>
    </source>
</evidence>
<evidence type="ECO:0000256" key="1">
    <source>
        <dbReference type="ARBA" id="ARBA00022741"/>
    </source>
</evidence>